<name>A0A915KQJ7_ROMCU</name>
<proteinExistence type="predicted"/>
<sequence>MQQMQKNVPKYVKKLEEYIHNCAKNALLSYFGNNACCPQVWTGSTIMNHFIMINIKPIDEGGGPKAQEPACSQQAAENPLGDPI</sequence>
<evidence type="ECO:0000256" key="1">
    <source>
        <dbReference type="SAM" id="MobiDB-lite"/>
    </source>
</evidence>
<feature type="region of interest" description="Disordered" evidence="1">
    <location>
        <begin position="61"/>
        <end position="84"/>
    </location>
</feature>
<dbReference type="WBParaSite" id="nRc.2.0.1.t41162-RA">
    <property type="protein sequence ID" value="nRc.2.0.1.t41162-RA"/>
    <property type="gene ID" value="nRc.2.0.1.g41162"/>
</dbReference>
<accession>A0A915KQJ7</accession>
<protein>
    <submittedName>
        <fullName evidence="3">Uncharacterized protein</fullName>
    </submittedName>
</protein>
<keyword evidence="2" id="KW-1185">Reference proteome</keyword>
<organism evidence="2 3">
    <name type="scientific">Romanomermis culicivorax</name>
    <name type="common">Nematode worm</name>
    <dbReference type="NCBI Taxonomy" id="13658"/>
    <lineage>
        <taxon>Eukaryota</taxon>
        <taxon>Metazoa</taxon>
        <taxon>Ecdysozoa</taxon>
        <taxon>Nematoda</taxon>
        <taxon>Enoplea</taxon>
        <taxon>Dorylaimia</taxon>
        <taxon>Mermithida</taxon>
        <taxon>Mermithoidea</taxon>
        <taxon>Mermithidae</taxon>
        <taxon>Romanomermis</taxon>
    </lineage>
</organism>
<dbReference type="AlphaFoldDB" id="A0A915KQJ7"/>
<evidence type="ECO:0000313" key="2">
    <source>
        <dbReference type="Proteomes" id="UP000887565"/>
    </source>
</evidence>
<evidence type="ECO:0000313" key="3">
    <source>
        <dbReference type="WBParaSite" id="nRc.2.0.1.t41162-RA"/>
    </source>
</evidence>
<dbReference type="Proteomes" id="UP000887565">
    <property type="component" value="Unplaced"/>
</dbReference>
<reference evidence="3" key="1">
    <citation type="submission" date="2022-11" db="UniProtKB">
        <authorList>
            <consortium name="WormBaseParasite"/>
        </authorList>
    </citation>
    <scope>IDENTIFICATION</scope>
</reference>